<dbReference type="SUPFAM" id="SSF51735">
    <property type="entry name" value="NAD(P)-binding Rossmann-fold domains"/>
    <property type="match status" value="1"/>
</dbReference>
<dbReference type="EMBL" id="JALJOT010000008">
    <property type="protein sequence ID" value="KAK9907946.1"/>
    <property type="molecule type" value="Genomic_DNA"/>
</dbReference>
<sequence>MSSLTGMLTTPTVVPDTEPDVMHSAVAWQGTKKMAVIDVPKPKITNPGDAIIKVTSSAICGSDLHLYLNFMPGMEKNAIMGHEFMGIVEAVGPDVKHIKVGDRVVSSFEMGCGKCFYCQRGIFSGCDNTNFSKAEETLYGQHTAGFHGYTTLTGGHPGGQAQFAHVLYADVNLLKVPDSLPDKKVVLLSDILPTAWHANELGGVSKGDRVAIWGAGPVGILAAHCAFFRGAERVVLIDEVESRLSFAKARIPGLETLNFKEKKVPAALKEMLGPTAPDVSIEAVGFHYCKSWVHKFEMAAMLETDPSETLNEIIYCTRKGGRIGVVGVYSGYTNHYNIGAFMEKGLTMAAGQTPVQKYWKDLLKWIEEGKLTPEMVITHELPLSQAPQAYKDFNAKTDGCVKVVLKPWQTEE</sequence>
<proteinExistence type="predicted"/>
<evidence type="ECO:0000256" key="4">
    <source>
        <dbReference type="ARBA" id="ARBA00023002"/>
    </source>
</evidence>
<dbReference type="InterPro" id="IPR011032">
    <property type="entry name" value="GroES-like_sf"/>
</dbReference>
<dbReference type="Gene3D" id="3.90.180.10">
    <property type="entry name" value="Medium-chain alcohol dehydrogenases, catalytic domain"/>
    <property type="match status" value="1"/>
</dbReference>
<protein>
    <recommendedName>
        <fullName evidence="5">Enoyl reductase (ER) domain-containing protein</fullName>
    </recommendedName>
</protein>
<dbReference type="Gene3D" id="3.40.50.720">
    <property type="entry name" value="NAD(P)-binding Rossmann-like Domain"/>
    <property type="match status" value="1"/>
</dbReference>
<evidence type="ECO:0000256" key="1">
    <source>
        <dbReference type="ARBA" id="ARBA00001947"/>
    </source>
</evidence>
<evidence type="ECO:0000256" key="3">
    <source>
        <dbReference type="ARBA" id="ARBA00022833"/>
    </source>
</evidence>
<dbReference type="CDD" id="cd08283">
    <property type="entry name" value="FDH_like_1"/>
    <property type="match status" value="1"/>
</dbReference>
<dbReference type="PANTHER" id="PTHR42813">
    <property type="entry name" value="ZINC-TYPE ALCOHOL DEHYDROGENASE-LIKE"/>
    <property type="match status" value="1"/>
</dbReference>
<keyword evidence="2" id="KW-0479">Metal-binding</keyword>
<keyword evidence="4" id="KW-0560">Oxidoreductase</keyword>
<keyword evidence="7" id="KW-1185">Reference proteome</keyword>
<evidence type="ECO:0000256" key="2">
    <source>
        <dbReference type="ARBA" id="ARBA00022723"/>
    </source>
</evidence>
<name>A0ABR2YM32_9CHLO</name>
<dbReference type="InterPro" id="IPR036291">
    <property type="entry name" value="NAD(P)-bd_dom_sf"/>
</dbReference>
<dbReference type="InterPro" id="IPR002328">
    <property type="entry name" value="ADH_Zn_CS"/>
</dbReference>
<organism evidence="6 7">
    <name type="scientific">Coccomyxa subellipsoidea</name>
    <dbReference type="NCBI Taxonomy" id="248742"/>
    <lineage>
        <taxon>Eukaryota</taxon>
        <taxon>Viridiplantae</taxon>
        <taxon>Chlorophyta</taxon>
        <taxon>core chlorophytes</taxon>
        <taxon>Trebouxiophyceae</taxon>
        <taxon>Trebouxiophyceae incertae sedis</taxon>
        <taxon>Coccomyxaceae</taxon>
        <taxon>Coccomyxa</taxon>
    </lineage>
</organism>
<dbReference type="InterPro" id="IPR013154">
    <property type="entry name" value="ADH-like_N"/>
</dbReference>
<evidence type="ECO:0000259" key="5">
    <source>
        <dbReference type="SMART" id="SM00829"/>
    </source>
</evidence>
<accession>A0ABR2YM32</accession>
<comment type="caution">
    <text evidence="6">The sequence shown here is derived from an EMBL/GenBank/DDBJ whole genome shotgun (WGS) entry which is preliminary data.</text>
</comment>
<dbReference type="InterPro" id="IPR020843">
    <property type="entry name" value="ER"/>
</dbReference>
<reference evidence="6 7" key="1">
    <citation type="journal article" date="2024" name="Nat. Commun.">
        <title>Phylogenomics reveals the evolutionary origins of lichenization in chlorophyte algae.</title>
        <authorList>
            <person name="Puginier C."/>
            <person name="Libourel C."/>
            <person name="Otte J."/>
            <person name="Skaloud P."/>
            <person name="Haon M."/>
            <person name="Grisel S."/>
            <person name="Petersen M."/>
            <person name="Berrin J.G."/>
            <person name="Delaux P.M."/>
            <person name="Dal Grande F."/>
            <person name="Keller J."/>
        </authorList>
    </citation>
    <scope>NUCLEOTIDE SEQUENCE [LARGE SCALE GENOMIC DNA]</scope>
    <source>
        <strain evidence="6 7">SAG 216-7</strain>
    </source>
</reference>
<comment type="cofactor">
    <cofactor evidence="1">
        <name>Zn(2+)</name>
        <dbReference type="ChEBI" id="CHEBI:29105"/>
    </cofactor>
</comment>
<feature type="domain" description="Enoyl reductase (ER)" evidence="5">
    <location>
        <begin position="30"/>
        <end position="405"/>
    </location>
</feature>
<evidence type="ECO:0000313" key="7">
    <source>
        <dbReference type="Proteomes" id="UP001491310"/>
    </source>
</evidence>
<keyword evidence="3" id="KW-0862">Zinc</keyword>
<dbReference type="Pfam" id="PF08240">
    <property type="entry name" value="ADH_N"/>
    <property type="match status" value="1"/>
</dbReference>
<dbReference type="SUPFAM" id="SSF50129">
    <property type="entry name" value="GroES-like"/>
    <property type="match status" value="1"/>
</dbReference>
<gene>
    <name evidence="6" type="ORF">WJX75_000380</name>
</gene>
<dbReference type="Proteomes" id="UP001491310">
    <property type="component" value="Unassembled WGS sequence"/>
</dbReference>
<dbReference type="PANTHER" id="PTHR42813:SF1">
    <property type="entry name" value="DEHYDROGENASE, PUTATIVE (AFU_ORTHOLOGUE AFUA_5G03930)-RELATED"/>
    <property type="match status" value="1"/>
</dbReference>
<evidence type="ECO:0000313" key="6">
    <source>
        <dbReference type="EMBL" id="KAK9907946.1"/>
    </source>
</evidence>
<dbReference type="PROSITE" id="PS00059">
    <property type="entry name" value="ADH_ZINC"/>
    <property type="match status" value="1"/>
</dbReference>
<dbReference type="SMART" id="SM00829">
    <property type="entry name" value="PKS_ER"/>
    <property type="match status" value="1"/>
</dbReference>